<reference evidence="1 3" key="1">
    <citation type="journal article" date="2011" name="Science">
        <title>Comparative functional genomics of the fission yeasts.</title>
        <authorList>
            <person name="Rhind N."/>
            <person name="Chen Z."/>
            <person name="Yassour M."/>
            <person name="Thompson D.A."/>
            <person name="Haas B.J."/>
            <person name="Habib N."/>
            <person name="Wapinski I."/>
            <person name="Roy S."/>
            <person name="Lin M.F."/>
            <person name="Heiman D.I."/>
            <person name="Young S.K."/>
            <person name="Furuya K."/>
            <person name="Guo Y."/>
            <person name="Pidoux A."/>
            <person name="Chen H.M."/>
            <person name="Robbertse B."/>
            <person name="Goldberg J.M."/>
            <person name="Aoki K."/>
            <person name="Bayne E.H."/>
            <person name="Berlin A.M."/>
            <person name="Desjardins C.A."/>
            <person name="Dobbs E."/>
            <person name="Dukaj L."/>
            <person name="Fan L."/>
            <person name="FitzGerald M.G."/>
            <person name="French C."/>
            <person name="Gujja S."/>
            <person name="Hansen K."/>
            <person name="Keifenheim D."/>
            <person name="Levin J.Z."/>
            <person name="Mosher R.A."/>
            <person name="Mueller C.A."/>
            <person name="Pfiffner J."/>
            <person name="Priest M."/>
            <person name="Russ C."/>
            <person name="Smialowska A."/>
            <person name="Swoboda P."/>
            <person name="Sykes S.M."/>
            <person name="Vaughn M."/>
            <person name="Vengrova S."/>
            <person name="Yoder R."/>
            <person name="Zeng Q."/>
            <person name="Allshire R."/>
            <person name="Baulcombe D."/>
            <person name="Birren B.W."/>
            <person name="Brown W."/>
            <person name="Ekwall K."/>
            <person name="Kellis M."/>
            <person name="Leatherwood J."/>
            <person name="Levin H."/>
            <person name="Margalit H."/>
            <person name="Martienssen R."/>
            <person name="Nieduszynski C.A."/>
            <person name="Spatafora J.W."/>
            <person name="Friedman N."/>
            <person name="Dalgaard J.Z."/>
            <person name="Baumann P."/>
            <person name="Niki H."/>
            <person name="Regev A."/>
            <person name="Nusbaum C."/>
        </authorList>
    </citation>
    <scope>NUCLEOTIDE SEQUENCE [LARGE SCALE GENOMIC DNA]</scope>
    <source>
        <strain evidence="3">yFS275 / FY16936</strain>
    </source>
</reference>
<dbReference type="EMBL" id="KE651167">
    <property type="protein sequence ID" value="EQC53019.1"/>
    <property type="molecule type" value="Genomic_DNA"/>
</dbReference>
<proteinExistence type="predicted"/>
<dbReference type="GeneID" id="22831142"/>
<dbReference type="Proteomes" id="UP000001744">
    <property type="component" value="Unassembled WGS sequence"/>
</dbReference>
<dbReference type="AlphaFoldDB" id="T0T6F9"/>
<protein>
    <submittedName>
        <fullName evidence="1">EKC/KEOPS complex subunit</fullName>
    </submittedName>
</protein>
<evidence type="ECO:0000313" key="3">
    <source>
        <dbReference type="Proteomes" id="UP000001744"/>
    </source>
</evidence>
<dbReference type="RefSeq" id="XP_011049022.1">
    <property type="nucleotide sequence ID" value="XM_011050720.1"/>
</dbReference>
<dbReference type="HOGENOM" id="CLU_2672514_0_0_1"/>
<evidence type="ECO:0000313" key="2">
    <source>
        <dbReference type="JaponicusDB" id="SJAG_06560"/>
    </source>
</evidence>
<dbReference type="JaponicusDB" id="SJAG_06560">
    <property type="gene designation" value="gon7"/>
</dbReference>
<accession>T0T6F9</accession>
<keyword evidence="3" id="KW-1185">Reference proteome</keyword>
<evidence type="ECO:0000313" key="1">
    <source>
        <dbReference type="EMBL" id="EQC53019.1"/>
    </source>
</evidence>
<name>T0T6F9_SCHJY</name>
<sequence length="75" mass="8389">MAAAEKSAITLEYKEDKVDGVFDTLEIPVESAKEGNYESLLQGILSMQSICNIKFTDRMAFDNVDDVEEEQAIQL</sequence>
<gene>
    <name evidence="2" type="primary">gon7</name>
    <name evidence="1" type="ORF">SJAG_06560</name>
</gene>
<dbReference type="VEuPathDB" id="FungiDB:SJAG_06560"/>
<organism evidence="1 3">
    <name type="scientific">Schizosaccharomyces japonicus (strain yFS275 / FY16936)</name>
    <name type="common">Fission yeast</name>
    <dbReference type="NCBI Taxonomy" id="402676"/>
    <lineage>
        <taxon>Eukaryota</taxon>
        <taxon>Fungi</taxon>
        <taxon>Dikarya</taxon>
        <taxon>Ascomycota</taxon>
        <taxon>Taphrinomycotina</taxon>
        <taxon>Schizosaccharomycetes</taxon>
        <taxon>Schizosaccharomycetales</taxon>
        <taxon>Schizosaccharomycetaceae</taxon>
        <taxon>Schizosaccharomyces</taxon>
    </lineage>
</organism>